<reference evidence="2 3" key="1">
    <citation type="submission" date="2021-03" db="EMBL/GenBank/DDBJ databases">
        <title>Enterococcal diversity collection.</title>
        <authorList>
            <person name="Gilmore M.S."/>
            <person name="Schwartzman J."/>
            <person name="Van Tyne D."/>
            <person name="Martin M."/>
            <person name="Earl A.M."/>
            <person name="Manson A.L."/>
            <person name="Straub T."/>
            <person name="Salamzade R."/>
            <person name="Saavedra J."/>
            <person name="Lebreton F."/>
            <person name="Prichula J."/>
            <person name="Schaufler K."/>
            <person name="Gaca A."/>
            <person name="Sgardioli B."/>
            <person name="Wagenaar J."/>
            <person name="Strong T."/>
        </authorList>
    </citation>
    <scope>NUCLEOTIDE SEQUENCE [LARGE SCALE GENOMIC DNA]</scope>
    <source>
        <strain evidence="2 3">MJM16</strain>
    </source>
</reference>
<evidence type="ECO:0000259" key="1">
    <source>
        <dbReference type="Pfam" id="PF13208"/>
    </source>
</evidence>
<sequence>MGLFNFFKKDNNSNKQKKHRGNKIAVYTNSIPSDVKDLLFISDKPTVWNKTQNGPISFELSSDFEPSEITTSLPVRQGNEIPLGYYPSYSEMSPEQRFKYLSFLTDITNPIDIGYVFVFYYGLERNIYMNRKFAESIDMIVKLQHYHTNKSFLSYSNDALIFAAMKTKDPSILYKINLNYLKPELLFLVKGSFIGSFSPEDLMVMAKAVGFSNQRYIKSDPELFSNNLKKLLQKKYGRDEYILDKAIKIDTKELIRLMLANTSIPEREFQYPNLILSSKIHSDFYLLIKEAHEKTKVELAELRKKKPNKHPKKEAKDTKKKDEIYTPNDGLSLKERILLSKEAISDGFDEEMRGIELYKEGNLKDAEEWLLRSVKANFDAPALYEKLGILYRKQKRFSDEVEILKIGIKNAGNIPKLTERLAKAIELNEKDKLENKMK</sequence>
<accession>A0ABS3HD39</accession>
<organism evidence="2 3">
    <name type="scientific">Candidatus Enterococcus murrayae</name>
    <dbReference type="NCBI Taxonomy" id="2815321"/>
    <lineage>
        <taxon>Bacteria</taxon>
        <taxon>Bacillati</taxon>
        <taxon>Bacillota</taxon>
        <taxon>Bacilli</taxon>
        <taxon>Lactobacillales</taxon>
        <taxon>Enterococcaceae</taxon>
        <taxon>Enterococcus</taxon>
    </lineage>
</organism>
<comment type="caution">
    <text evidence="2">The sequence shown here is derived from an EMBL/GenBank/DDBJ whole genome shotgun (WGS) entry which is preliminary data.</text>
</comment>
<dbReference type="RefSeq" id="WP_207107181.1">
    <property type="nucleotide sequence ID" value="NZ_JAFLVR010000008.1"/>
</dbReference>
<keyword evidence="3" id="KW-1185">Reference proteome</keyword>
<dbReference type="Pfam" id="PF13208">
    <property type="entry name" value="TerB_N"/>
    <property type="match status" value="1"/>
</dbReference>
<protein>
    <submittedName>
        <fullName evidence="2">TerB N-terminal domain-containing protein</fullName>
    </submittedName>
</protein>
<dbReference type="Gene3D" id="1.25.40.10">
    <property type="entry name" value="Tetratricopeptide repeat domain"/>
    <property type="match status" value="1"/>
</dbReference>
<evidence type="ECO:0000313" key="3">
    <source>
        <dbReference type="Proteomes" id="UP000664495"/>
    </source>
</evidence>
<dbReference type="SUPFAM" id="SSF48452">
    <property type="entry name" value="TPR-like"/>
    <property type="match status" value="1"/>
</dbReference>
<name>A0ABS3HD39_9ENTE</name>
<dbReference type="InterPro" id="IPR011990">
    <property type="entry name" value="TPR-like_helical_dom_sf"/>
</dbReference>
<dbReference type="Proteomes" id="UP000664495">
    <property type="component" value="Unassembled WGS sequence"/>
</dbReference>
<proteinExistence type="predicted"/>
<gene>
    <name evidence="2" type="ORF">JZO85_03765</name>
</gene>
<dbReference type="EMBL" id="JAFLVR010000008">
    <property type="protein sequence ID" value="MBO0451370.1"/>
    <property type="molecule type" value="Genomic_DNA"/>
</dbReference>
<feature type="domain" description="TerB N-terminal" evidence="1">
    <location>
        <begin position="82"/>
        <end position="134"/>
    </location>
</feature>
<dbReference type="InterPro" id="IPR025266">
    <property type="entry name" value="TerB_N"/>
</dbReference>
<evidence type="ECO:0000313" key="2">
    <source>
        <dbReference type="EMBL" id="MBO0451370.1"/>
    </source>
</evidence>